<evidence type="ECO:0000313" key="2">
    <source>
        <dbReference type="EMBL" id="KLI63674.1"/>
    </source>
</evidence>
<keyword evidence="1" id="KW-0472">Membrane</keyword>
<organism evidence="2 3">
    <name type="scientific">Aurantiacibacter marinus</name>
    <dbReference type="NCBI Taxonomy" id="874156"/>
    <lineage>
        <taxon>Bacteria</taxon>
        <taxon>Pseudomonadati</taxon>
        <taxon>Pseudomonadota</taxon>
        <taxon>Alphaproteobacteria</taxon>
        <taxon>Sphingomonadales</taxon>
        <taxon>Erythrobacteraceae</taxon>
        <taxon>Aurantiacibacter</taxon>
    </lineage>
</organism>
<proteinExistence type="predicted"/>
<evidence type="ECO:0000256" key="1">
    <source>
        <dbReference type="SAM" id="Phobius"/>
    </source>
</evidence>
<gene>
    <name evidence="2" type="ORF">AAV99_08035</name>
</gene>
<dbReference type="STRING" id="874156.GCA_001021555_01712"/>
<dbReference type="OrthoDB" id="9814178at2"/>
<keyword evidence="3" id="KW-1185">Reference proteome</keyword>
<feature type="transmembrane region" description="Helical" evidence="1">
    <location>
        <begin position="279"/>
        <end position="304"/>
    </location>
</feature>
<dbReference type="GO" id="GO:0005886">
    <property type="term" value="C:plasma membrane"/>
    <property type="evidence" value="ECO:0007669"/>
    <property type="project" value="TreeGrafter"/>
</dbReference>
<dbReference type="EMBL" id="LBHU01000002">
    <property type="protein sequence ID" value="KLI63674.1"/>
    <property type="molecule type" value="Genomic_DNA"/>
</dbReference>
<evidence type="ECO:0000313" key="3">
    <source>
        <dbReference type="Proteomes" id="UP000053455"/>
    </source>
</evidence>
<feature type="transmembrane region" description="Helical" evidence="1">
    <location>
        <begin position="76"/>
        <end position="95"/>
    </location>
</feature>
<dbReference type="AlphaFoldDB" id="A0A0H0XMT3"/>
<dbReference type="PANTHER" id="PTHR30503:SF3">
    <property type="entry name" value="INNER MEMBRANE PROTEIN YEDI"/>
    <property type="match status" value="1"/>
</dbReference>
<dbReference type="Pfam" id="PF05661">
    <property type="entry name" value="DUF808"/>
    <property type="match status" value="1"/>
</dbReference>
<dbReference type="PANTHER" id="PTHR30503">
    <property type="entry name" value="INNER MEMBRANE PROTEIN YEDI"/>
    <property type="match status" value="1"/>
</dbReference>
<dbReference type="RefSeq" id="WP_047093488.1">
    <property type="nucleotide sequence ID" value="NZ_LBHU01000002.1"/>
</dbReference>
<dbReference type="Proteomes" id="UP000053455">
    <property type="component" value="Unassembled WGS sequence"/>
</dbReference>
<dbReference type="PATRIC" id="fig|874156.12.peg.1652"/>
<accession>A0A0H0XMT3</accession>
<name>A0A0H0XMT3_9SPHN</name>
<dbReference type="InterPro" id="IPR008526">
    <property type="entry name" value="YedI"/>
</dbReference>
<feature type="transmembrane region" description="Helical" evidence="1">
    <location>
        <begin position="226"/>
        <end position="247"/>
    </location>
</feature>
<protein>
    <submittedName>
        <fullName evidence="2">ABC transporter</fullName>
    </submittedName>
</protein>
<dbReference type="PIRSF" id="PIRSF016660">
    <property type="entry name" value="YedI"/>
    <property type="match status" value="1"/>
</dbReference>
<reference evidence="2 3" key="1">
    <citation type="submission" date="2015-04" db="EMBL/GenBank/DDBJ databases">
        <title>The draft genome sequence of Erythrobacter marinus HWDM-33.</title>
        <authorList>
            <person name="Zhuang L."/>
            <person name="Liu Y."/>
            <person name="Shao Z."/>
        </authorList>
    </citation>
    <scope>NUCLEOTIDE SEQUENCE [LARGE SCALE GENOMIC DNA]</scope>
    <source>
        <strain evidence="2 3">HWDM-33</strain>
    </source>
</reference>
<sequence>MPSGLAALLDDVSIIARAASASVDDIAAAAGRAGSKTAGVVIDDAAVTPSYVTGLSPARELPIIWKIAKGSFFNKLIILLPAALLLSEFLPWAIIPILMLGGAFLCYEGAEKVLEKLGGAKHGENLESPIEDPVAFEDKRVKGAIRTDLILSAEIMAITLSEVAADSLLVRAGVLAIIGVLITVVVYGAVALIVKMDDVGLHFAKEGRTEAGRNFGRSLVSAMPHLLTTLSFVGTVAMLWVGGGIIIHGLHELGILLPEAAIHQAQHWVETIAGGLGGVLGWLTFAGLSAVVGLVLGAIIVFVLHNVLGLGHTEEAAGSAAH</sequence>
<keyword evidence="1" id="KW-1133">Transmembrane helix</keyword>
<keyword evidence="1" id="KW-0812">Transmembrane</keyword>
<comment type="caution">
    <text evidence="2">The sequence shown here is derived from an EMBL/GenBank/DDBJ whole genome shotgun (WGS) entry which is preliminary data.</text>
</comment>
<feature type="transmembrane region" description="Helical" evidence="1">
    <location>
        <begin position="168"/>
        <end position="194"/>
    </location>
</feature>